<name>A0A9D2S994_9FIRM</name>
<dbReference type="EMBL" id="DWXN01000012">
    <property type="protein sequence ID" value="HJB75402.1"/>
    <property type="molecule type" value="Genomic_DNA"/>
</dbReference>
<reference evidence="1" key="2">
    <citation type="submission" date="2021-04" db="EMBL/GenBank/DDBJ databases">
        <authorList>
            <person name="Gilroy R."/>
        </authorList>
    </citation>
    <scope>NUCLEOTIDE SEQUENCE</scope>
    <source>
        <strain evidence="1">CHK188-16595</strain>
    </source>
</reference>
<dbReference type="AlphaFoldDB" id="A0A9D2S994"/>
<comment type="caution">
    <text evidence="1">The sequence shown here is derived from an EMBL/GenBank/DDBJ whole genome shotgun (WGS) entry which is preliminary data.</text>
</comment>
<dbReference type="Gene3D" id="1.25.10.90">
    <property type="match status" value="1"/>
</dbReference>
<evidence type="ECO:0000313" key="2">
    <source>
        <dbReference type="Proteomes" id="UP000823877"/>
    </source>
</evidence>
<dbReference type="InterPro" id="IPR016024">
    <property type="entry name" value="ARM-type_fold"/>
</dbReference>
<dbReference type="CDD" id="cd06561">
    <property type="entry name" value="AlkD_like"/>
    <property type="match status" value="1"/>
</dbReference>
<dbReference type="PANTHER" id="PTHR34070">
    <property type="entry name" value="ARMADILLO-TYPE FOLD"/>
    <property type="match status" value="1"/>
</dbReference>
<accession>A0A9D2S994</accession>
<dbReference type="InterPro" id="IPR014825">
    <property type="entry name" value="DNA_alkylation"/>
</dbReference>
<dbReference type="PANTHER" id="PTHR34070:SF1">
    <property type="entry name" value="DNA ALKYLATION REPAIR PROTEIN"/>
    <property type="match status" value="1"/>
</dbReference>
<organism evidence="1 2">
    <name type="scientific">Candidatus Eubacterium faecale</name>
    <dbReference type="NCBI Taxonomy" id="2838568"/>
    <lineage>
        <taxon>Bacteria</taxon>
        <taxon>Bacillati</taxon>
        <taxon>Bacillota</taxon>
        <taxon>Clostridia</taxon>
        <taxon>Eubacteriales</taxon>
        <taxon>Eubacteriaceae</taxon>
        <taxon>Eubacterium</taxon>
    </lineage>
</organism>
<dbReference type="SUPFAM" id="SSF48371">
    <property type="entry name" value="ARM repeat"/>
    <property type="match status" value="1"/>
</dbReference>
<dbReference type="Proteomes" id="UP000823877">
    <property type="component" value="Unassembled WGS sequence"/>
</dbReference>
<sequence length="219" mass="26168">MDIRQELFAAADPKYKAFHKKLIPDVQEDKIIGVRIPQLRELGKKLESDDFAWDYYEEVMLHGFYIGYKKMEYSERLSLLDGFVPRIDNWAVCDCVCASLKFIEKKRTEFLQYLKKYMDSEKEYELRFAAVILMDYYLTDDYIDFSLNWLKSVNSEYYYVQMAVAWALCTAFTKYQDKVMPVLESKTLPKDVQNRTISKIRDSFRVDRNTKEYLKTLRA</sequence>
<gene>
    <name evidence="1" type="ORF">IAA37_07010</name>
</gene>
<dbReference type="Pfam" id="PF08713">
    <property type="entry name" value="DNA_alkylation"/>
    <property type="match status" value="1"/>
</dbReference>
<protein>
    <submittedName>
        <fullName evidence="1">DNA alkylation repair protein</fullName>
    </submittedName>
</protein>
<reference evidence="1" key="1">
    <citation type="journal article" date="2021" name="PeerJ">
        <title>Extensive microbial diversity within the chicken gut microbiome revealed by metagenomics and culture.</title>
        <authorList>
            <person name="Gilroy R."/>
            <person name="Ravi A."/>
            <person name="Getino M."/>
            <person name="Pursley I."/>
            <person name="Horton D.L."/>
            <person name="Alikhan N.F."/>
            <person name="Baker D."/>
            <person name="Gharbi K."/>
            <person name="Hall N."/>
            <person name="Watson M."/>
            <person name="Adriaenssens E.M."/>
            <person name="Foster-Nyarko E."/>
            <person name="Jarju S."/>
            <person name="Secka A."/>
            <person name="Antonio M."/>
            <person name="Oren A."/>
            <person name="Chaudhuri R.R."/>
            <person name="La Ragione R."/>
            <person name="Hildebrand F."/>
            <person name="Pallen M.J."/>
        </authorList>
    </citation>
    <scope>NUCLEOTIDE SEQUENCE</scope>
    <source>
        <strain evidence="1">CHK188-16595</strain>
    </source>
</reference>
<evidence type="ECO:0000313" key="1">
    <source>
        <dbReference type="EMBL" id="HJB75402.1"/>
    </source>
</evidence>
<proteinExistence type="predicted"/>